<proteinExistence type="predicted"/>
<organism evidence="1 2">
    <name type="scientific">Sinomicrobium weinanense</name>
    <dbReference type="NCBI Taxonomy" id="2842200"/>
    <lineage>
        <taxon>Bacteria</taxon>
        <taxon>Pseudomonadati</taxon>
        <taxon>Bacteroidota</taxon>
        <taxon>Flavobacteriia</taxon>
        <taxon>Flavobacteriales</taxon>
        <taxon>Flavobacteriaceae</taxon>
        <taxon>Sinomicrobium</taxon>
    </lineage>
</organism>
<dbReference type="Proteomes" id="UP000653730">
    <property type="component" value="Unassembled WGS sequence"/>
</dbReference>
<evidence type="ECO:0000313" key="1">
    <source>
        <dbReference type="EMBL" id="MBC9796356.1"/>
    </source>
</evidence>
<dbReference type="EMBL" id="JACVDC010000025">
    <property type="protein sequence ID" value="MBC9796356.1"/>
    <property type="molecule type" value="Genomic_DNA"/>
</dbReference>
<evidence type="ECO:0000313" key="2">
    <source>
        <dbReference type="Proteomes" id="UP000653730"/>
    </source>
</evidence>
<reference evidence="1 2" key="1">
    <citation type="submission" date="2020-09" db="EMBL/GenBank/DDBJ databases">
        <title>Sinomicrobium weinanense sp. nov., a halophilic bacteria isolated from saline-alkali soil.</title>
        <authorList>
            <person name="Wu P."/>
            <person name="Ren H."/>
            <person name="Mei Y."/>
            <person name="Liang Y."/>
            <person name="Chen Z."/>
        </authorList>
    </citation>
    <scope>NUCLEOTIDE SEQUENCE [LARGE SCALE GENOMIC DNA]</scope>
    <source>
        <strain evidence="1 2">FJxs</strain>
    </source>
</reference>
<name>A0A926JSF8_9FLAO</name>
<dbReference type="AlphaFoldDB" id="A0A926JSF8"/>
<accession>A0A926JSF8</accession>
<comment type="caution">
    <text evidence="1">The sequence shown here is derived from an EMBL/GenBank/DDBJ whole genome shotgun (WGS) entry which is preliminary data.</text>
</comment>
<gene>
    <name evidence="1" type="ORF">IBL28_10275</name>
</gene>
<protein>
    <submittedName>
        <fullName evidence="1">Uncharacterized protein</fullName>
    </submittedName>
</protein>
<keyword evidence="2" id="KW-1185">Reference proteome</keyword>
<sequence>MKLVFNPGYVVMRKSFPYTVPKWSDRVLKLTSGLISRLHPYLGAAIVHNAISLRI</sequence>
<dbReference type="RefSeq" id="WP_187965503.1">
    <property type="nucleotide sequence ID" value="NZ_JACVDC010000025.1"/>
</dbReference>